<evidence type="ECO:0000256" key="2">
    <source>
        <dbReference type="ARBA" id="ARBA00023315"/>
    </source>
</evidence>
<dbReference type="PANTHER" id="PTHR42919:SF8">
    <property type="entry name" value="N-ALPHA-ACETYLTRANSFERASE 50"/>
    <property type="match status" value="1"/>
</dbReference>
<dbReference type="Pfam" id="PF00583">
    <property type="entry name" value="Acetyltransf_1"/>
    <property type="match status" value="1"/>
</dbReference>
<keyword evidence="5" id="KW-1185">Reference proteome</keyword>
<keyword evidence="2" id="KW-0012">Acyltransferase</keyword>
<comment type="caution">
    <text evidence="4">The sequence shown here is derived from an EMBL/GenBank/DDBJ whole genome shotgun (WGS) entry which is preliminary data.</text>
</comment>
<keyword evidence="1" id="KW-0808">Transferase</keyword>
<dbReference type="PROSITE" id="PS51186">
    <property type="entry name" value="GNAT"/>
    <property type="match status" value="1"/>
</dbReference>
<evidence type="ECO:0000256" key="1">
    <source>
        <dbReference type="ARBA" id="ARBA00022679"/>
    </source>
</evidence>
<reference evidence="4 5" key="1">
    <citation type="submission" date="2016-11" db="EMBL/GenBank/DDBJ databases">
        <title>The macronuclear genome of Stentor coeruleus: a giant cell with tiny introns.</title>
        <authorList>
            <person name="Slabodnick M."/>
            <person name="Ruby J.G."/>
            <person name="Reiff S.B."/>
            <person name="Swart E.C."/>
            <person name="Gosai S."/>
            <person name="Prabakaran S."/>
            <person name="Witkowska E."/>
            <person name="Larue G.E."/>
            <person name="Fisher S."/>
            <person name="Freeman R.M."/>
            <person name="Gunawardena J."/>
            <person name="Chu W."/>
            <person name="Stover N.A."/>
            <person name="Gregory B.D."/>
            <person name="Nowacki M."/>
            <person name="Derisi J."/>
            <person name="Roy S.W."/>
            <person name="Marshall W.F."/>
            <person name="Sood P."/>
        </authorList>
    </citation>
    <scope>NUCLEOTIDE SEQUENCE [LARGE SCALE GENOMIC DNA]</scope>
    <source>
        <strain evidence="4">WM001</strain>
    </source>
</reference>
<evidence type="ECO:0000313" key="4">
    <source>
        <dbReference type="EMBL" id="OMJ84452.1"/>
    </source>
</evidence>
<sequence length="155" mass="17943">MEPLTLTYGPISEKNLKQFKKINGATLAVDYSEKFYAAITSQWQEFTFFSYITDLTIGSLSARREMRGEEECIYIMTCSVLEPYRKLNVGKMMIDKLIEKARNAGIKTIFLHVWTASPNAYQFYTRIGFIKTEEIPDYYQELTPQSAYILTKAVI</sequence>
<proteinExistence type="predicted"/>
<evidence type="ECO:0000259" key="3">
    <source>
        <dbReference type="PROSITE" id="PS51186"/>
    </source>
</evidence>
<feature type="domain" description="N-acetyltransferase" evidence="3">
    <location>
        <begin position="6"/>
        <end position="155"/>
    </location>
</feature>
<dbReference type="OrthoDB" id="47374at2759"/>
<accession>A0A1R2C5Z5</accession>
<evidence type="ECO:0000313" key="5">
    <source>
        <dbReference type="Proteomes" id="UP000187209"/>
    </source>
</evidence>
<organism evidence="4 5">
    <name type="scientific">Stentor coeruleus</name>
    <dbReference type="NCBI Taxonomy" id="5963"/>
    <lineage>
        <taxon>Eukaryota</taxon>
        <taxon>Sar</taxon>
        <taxon>Alveolata</taxon>
        <taxon>Ciliophora</taxon>
        <taxon>Postciliodesmatophora</taxon>
        <taxon>Heterotrichea</taxon>
        <taxon>Heterotrichida</taxon>
        <taxon>Stentoridae</taxon>
        <taxon>Stentor</taxon>
    </lineage>
</organism>
<dbReference type="InterPro" id="IPR051556">
    <property type="entry name" value="N-term/lysine_N-AcTrnsfr"/>
</dbReference>
<gene>
    <name evidence="4" type="ORF">SteCoe_14404</name>
</gene>
<dbReference type="AlphaFoldDB" id="A0A1R2C5Z5"/>
<dbReference type="CDD" id="cd04301">
    <property type="entry name" value="NAT_SF"/>
    <property type="match status" value="1"/>
</dbReference>
<dbReference type="InterPro" id="IPR016181">
    <property type="entry name" value="Acyl_CoA_acyltransferase"/>
</dbReference>
<dbReference type="InterPro" id="IPR000182">
    <property type="entry name" value="GNAT_dom"/>
</dbReference>
<dbReference type="PANTHER" id="PTHR42919">
    <property type="entry name" value="N-ALPHA-ACETYLTRANSFERASE"/>
    <property type="match status" value="1"/>
</dbReference>
<dbReference type="SUPFAM" id="SSF55729">
    <property type="entry name" value="Acyl-CoA N-acyltransferases (Nat)"/>
    <property type="match status" value="1"/>
</dbReference>
<dbReference type="Gene3D" id="3.40.630.30">
    <property type="match status" value="1"/>
</dbReference>
<dbReference type="GO" id="GO:0008080">
    <property type="term" value="F:N-acetyltransferase activity"/>
    <property type="evidence" value="ECO:0007669"/>
    <property type="project" value="TreeGrafter"/>
</dbReference>
<dbReference type="Proteomes" id="UP000187209">
    <property type="component" value="Unassembled WGS sequence"/>
</dbReference>
<protein>
    <recommendedName>
        <fullName evidence="3">N-acetyltransferase domain-containing protein</fullName>
    </recommendedName>
</protein>
<dbReference type="GO" id="GO:0007064">
    <property type="term" value="P:mitotic sister chromatid cohesion"/>
    <property type="evidence" value="ECO:0007669"/>
    <property type="project" value="TreeGrafter"/>
</dbReference>
<dbReference type="EMBL" id="MPUH01000268">
    <property type="protein sequence ID" value="OMJ84452.1"/>
    <property type="molecule type" value="Genomic_DNA"/>
</dbReference>
<dbReference type="GO" id="GO:0031415">
    <property type="term" value="C:NatA complex"/>
    <property type="evidence" value="ECO:0007669"/>
    <property type="project" value="TreeGrafter"/>
</dbReference>
<name>A0A1R2C5Z5_9CILI</name>